<evidence type="ECO:0000313" key="2">
    <source>
        <dbReference type="Proteomes" id="UP000676079"/>
    </source>
</evidence>
<reference evidence="1 2" key="1">
    <citation type="submission" date="2021-05" db="EMBL/GenBank/DDBJ databases">
        <title>Direct Submission.</title>
        <authorList>
            <person name="Li K."/>
            <person name="Gao J."/>
        </authorList>
    </citation>
    <scope>NUCLEOTIDE SEQUENCE [LARGE SCALE GENOMIC DNA]</scope>
    <source>
        <strain evidence="1 2">Mg02</strain>
    </source>
</reference>
<sequence>MEWYVSLIAVDHPVLLWDADGWEPDRGQSPHDGLRYAAPSLRHWLWTWVEGKDVWDGALAQIERDTHS</sequence>
<evidence type="ECO:0000313" key="1">
    <source>
        <dbReference type="EMBL" id="QUX24898.1"/>
    </source>
</evidence>
<keyword evidence="2" id="KW-1185">Reference proteome</keyword>
<dbReference type="EMBL" id="CP074133">
    <property type="protein sequence ID" value="QUX24898.1"/>
    <property type="molecule type" value="Genomic_DNA"/>
</dbReference>
<proteinExistence type="predicted"/>
<gene>
    <name evidence="1" type="ORF">KGD84_11890</name>
</gene>
<accession>A0ABX8BVU2</accession>
<organism evidence="1 2">
    <name type="scientific">Nocardiopsis changdeensis</name>
    <dbReference type="NCBI Taxonomy" id="2831969"/>
    <lineage>
        <taxon>Bacteria</taxon>
        <taxon>Bacillati</taxon>
        <taxon>Actinomycetota</taxon>
        <taxon>Actinomycetes</taxon>
        <taxon>Streptosporangiales</taxon>
        <taxon>Nocardiopsidaceae</taxon>
        <taxon>Nocardiopsis</taxon>
    </lineage>
</organism>
<dbReference type="Proteomes" id="UP000676079">
    <property type="component" value="Chromosome"/>
</dbReference>
<name>A0ABX8BVU2_9ACTN</name>
<dbReference type="RefSeq" id="WP_220560364.1">
    <property type="nucleotide sequence ID" value="NZ_CP074133.1"/>
</dbReference>
<protein>
    <submittedName>
        <fullName evidence="1">Uncharacterized protein</fullName>
    </submittedName>
</protein>